<name>A0A164JJI3_9NOCA</name>
<dbReference type="OrthoDB" id="9771846at2"/>
<reference evidence="2 3" key="1">
    <citation type="submission" date="2016-04" db="EMBL/GenBank/DDBJ databases">
        <authorList>
            <person name="Evans L.H."/>
            <person name="Alamgir A."/>
            <person name="Owens N."/>
            <person name="Weber N.D."/>
            <person name="Virtaneva K."/>
            <person name="Barbian K."/>
            <person name="Babar A."/>
            <person name="Rosenke K."/>
        </authorList>
    </citation>
    <scope>NUCLEOTIDE SEQUENCE [LARGE SCALE GENOMIC DNA]</scope>
    <source>
        <strain evidence="2 3">IFM 0406</strain>
    </source>
</reference>
<dbReference type="PANTHER" id="PTHR43179:SF7">
    <property type="entry name" value="RHAMNOSYLTRANSFERASE WBBL"/>
    <property type="match status" value="1"/>
</dbReference>
<dbReference type="Pfam" id="PF00535">
    <property type="entry name" value="Glycos_transf_2"/>
    <property type="match status" value="1"/>
</dbReference>
<dbReference type="RefSeq" id="WP_067577782.1">
    <property type="nucleotide sequence ID" value="NZ_JABMCZ010000003.1"/>
</dbReference>
<dbReference type="SUPFAM" id="SSF53448">
    <property type="entry name" value="Nucleotide-diphospho-sugar transferases"/>
    <property type="match status" value="1"/>
</dbReference>
<proteinExistence type="predicted"/>
<dbReference type="PANTHER" id="PTHR43179">
    <property type="entry name" value="RHAMNOSYLTRANSFERASE WBBL"/>
    <property type="match status" value="1"/>
</dbReference>
<gene>
    <name evidence="2" type="ORF">AWN90_04080</name>
</gene>
<evidence type="ECO:0000259" key="1">
    <source>
        <dbReference type="Pfam" id="PF00535"/>
    </source>
</evidence>
<keyword evidence="3" id="KW-1185">Reference proteome</keyword>
<organism evidence="2 3">
    <name type="scientific">Nocardia terpenica</name>
    <dbReference type="NCBI Taxonomy" id="455432"/>
    <lineage>
        <taxon>Bacteria</taxon>
        <taxon>Bacillati</taxon>
        <taxon>Actinomycetota</taxon>
        <taxon>Actinomycetes</taxon>
        <taxon>Mycobacteriales</taxon>
        <taxon>Nocardiaceae</taxon>
        <taxon>Nocardia</taxon>
    </lineage>
</organism>
<evidence type="ECO:0000313" key="2">
    <source>
        <dbReference type="EMBL" id="KZM70463.1"/>
    </source>
</evidence>
<feature type="domain" description="Glycosyltransferase 2-like" evidence="1">
    <location>
        <begin position="6"/>
        <end position="180"/>
    </location>
</feature>
<dbReference type="InterPro" id="IPR001173">
    <property type="entry name" value="Glyco_trans_2-like"/>
</dbReference>
<dbReference type="AlphaFoldDB" id="A0A164JJI3"/>
<accession>A0A164JJI3</accession>
<dbReference type="Gene3D" id="3.90.550.10">
    <property type="entry name" value="Spore Coat Polysaccharide Biosynthesis Protein SpsA, Chain A"/>
    <property type="match status" value="1"/>
</dbReference>
<dbReference type="STRING" id="455432.AWN90_04080"/>
<dbReference type="InterPro" id="IPR029044">
    <property type="entry name" value="Nucleotide-diphossugar_trans"/>
</dbReference>
<dbReference type="EMBL" id="LWGR01000015">
    <property type="protein sequence ID" value="KZM70463.1"/>
    <property type="molecule type" value="Genomic_DNA"/>
</dbReference>
<protein>
    <recommendedName>
        <fullName evidence="1">Glycosyltransferase 2-like domain-containing protein</fullName>
    </recommendedName>
</protein>
<sequence length="287" mass="31516">MSSIDVIILTYNSAQLLREAVASVRAQTIADQVRITVIDNASGDDTLAVARELGIDPIANPVNIGFAAAINQAAATSHGDYVTILNPDAALGDPKCLEALLATLDDEQIGVVGTRMLTDGKPYPNGRRFPSTTTAARHAVMGILRPGNTATQEYFGDAFGRADADQPVDWVSGCCLMMRRPLWEEMGGFDERYWMYLEDCDLCWRLRQRGYRTVLSGPAWVIHRGGQSSRTRKTKSLWHHHRSALIFYATTRSGWKRALLPAAAAFLTARLGVLVAVNTARRVIARD</sequence>
<comment type="caution">
    <text evidence="2">The sequence shown here is derived from an EMBL/GenBank/DDBJ whole genome shotgun (WGS) entry which is preliminary data.</text>
</comment>
<dbReference type="Proteomes" id="UP000076512">
    <property type="component" value="Unassembled WGS sequence"/>
</dbReference>
<evidence type="ECO:0000313" key="3">
    <source>
        <dbReference type="Proteomes" id="UP000076512"/>
    </source>
</evidence>
<dbReference type="CDD" id="cd04186">
    <property type="entry name" value="GT_2_like_c"/>
    <property type="match status" value="1"/>
</dbReference>